<accession>A0A9P6EI80</accession>
<protein>
    <recommendedName>
        <fullName evidence="2">Nephrocystin 3-like N-terminal domain-containing protein</fullName>
    </recommendedName>
</protein>
<feature type="domain" description="Nephrocystin 3-like N-terminal" evidence="2">
    <location>
        <begin position="213"/>
        <end position="260"/>
    </location>
</feature>
<dbReference type="InterPro" id="IPR056884">
    <property type="entry name" value="NPHP3-like_N"/>
</dbReference>
<evidence type="ECO:0000256" key="1">
    <source>
        <dbReference type="ARBA" id="ARBA00022737"/>
    </source>
</evidence>
<dbReference type="EMBL" id="MU157845">
    <property type="protein sequence ID" value="KAF9529581.1"/>
    <property type="molecule type" value="Genomic_DNA"/>
</dbReference>
<comment type="caution">
    <text evidence="3">The sequence shown here is derived from an EMBL/GenBank/DDBJ whole genome shotgun (WGS) entry which is preliminary data.</text>
</comment>
<dbReference type="Pfam" id="PF24883">
    <property type="entry name" value="NPHP3_N"/>
    <property type="match status" value="2"/>
</dbReference>
<dbReference type="SUPFAM" id="SSF52540">
    <property type="entry name" value="P-loop containing nucleoside triphosphate hydrolases"/>
    <property type="match status" value="1"/>
</dbReference>
<dbReference type="Gene3D" id="3.40.50.300">
    <property type="entry name" value="P-loop containing nucleotide triphosphate hydrolases"/>
    <property type="match status" value="1"/>
</dbReference>
<dbReference type="PANTHER" id="PTHR10039">
    <property type="entry name" value="AMELOGENIN"/>
    <property type="match status" value="1"/>
</dbReference>
<feature type="domain" description="Nephrocystin 3-like N-terminal" evidence="2">
    <location>
        <begin position="76"/>
        <end position="186"/>
    </location>
</feature>
<evidence type="ECO:0000313" key="3">
    <source>
        <dbReference type="EMBL" id="KAF9529581.1"/>
    </source>
</evidence>
<sequence>MAYITEFFTNASSVNLDNCNFTNIQHADLALSNEPITGSPAKLYRRSAPGAFLNSAERGNPPRCSPRTRLKLLLETKGFATESKPTPSAMWIVGSAGSGKTALAQSTAEQLKVGGHVLGCHFFLRTSKDGKRGDGHCWVPGLVHQMIRTLPQIRPFVERAIRHNDSVFDQQPEAVLDELFLQPLLKAVAEEQRRTYSLRGVFDWIFGKRKRFPKLHLPRLIVVDGLDECSSPEMQEHIIKTIARIIPKIPIPLRFLIASRPETHIRTTINREFQNVYLHRINLDEDQDARKDVEQYFIDRFEDIRVNHPWLEYQSGYDSWPSQEDIAALVEKSSLVFIFANTVMNYVGHRSGHPVERLEVILGLAIVPDKDKPYLPLDTLYRFILSTVKEENRALVGEILCILYLAGKAGFGNLQLDASPIFLELLLGLRAGKVFSLLDPLVSLLTLPKTATGTITVLHASFFDYLVDPARSGELILPVDDFCNLLQSEEIAVKIRHTHEIIAIKVFNETEASDSWELEDSATLNSNALDLFIHHAIRAHMSLDLLFKLYTLQDRMMFMAFHYDEQTHWDEFQIFVPLICSVLNGLPKSSILIGDRISEASWKQHRRDMASLVVQFTCENTEEDALSSLIAQLQAGVKNSTSNDLRLCAKPNINSCVPLIQDLMMTQRKRLHRGDFFQLLSTSEMIHVASRDFAREVVIFLNAVKRITPARMSNEMSQLDTLLLRWRPYA</sequence>
<name>A0A9P6EI80_9AGAR</name>
<dbReference type="OrthoDB" id="5967843at2759"/>
<dbReference type="PANTHER" id="PTHR10039:SF17">
    <property type="entry name" value="FUNGAL STAND N-TERMINAL GOODBYE DOMAIN-CONTAINING PROTEIN-RELATED"/>
    <property type="match status" value="1"/>
</dbReference>
<gene>
    <name evidence="3" type="ORF">CPB83DRAFT_893389</name>
</gene>
<reference evidence="3" key="1">
    <citation type="submission" date="2020-11" db="EMBL/GenBank/DDBJ databases">
        <authorList>
            <consortium name="DOE Joint Genome Institute"/>
            <person name="Ahrendt S."/>
            <person name="Riley R."/>
            <person name="Andreopoulos W."/>
            <person name="Labutti K."/>
            <person name="Pangilinan J."/>
            <person name="Ruiz-Duenas F.J."/>
            <person name="Barrasa J.M."/>
            <person name="Sanchez-Garcia M."/>
            <person name="Camarero S."/>
            <person name="Miyauchi S."/>
            <person name="Serrano A."/>
            <person name="Linde D."/>
            <person name="Babiker R."/>
            <person name="Drula E."/>
            <person name="Ayuso-Fernandez I."/>
            <person name="Pacheco R."/>
            <person name="Padilla G."/>
            <person name="Ferreira P."/>
            <person name="Barriuso J."/>
            <person name="Kellner H."/>
            <person name="Castanera R."/>
            <person name="Alfaro M."/>
            <person name="Ramirez L."/>
            <person name="Pisabarro A.G."/>
            <person name="Kuo A."/>
            <person name="Tritt A."/>
            <person name="Lipzen A."/>
            <person name="He G."/>
            <person name="Yan M."/>
            <person name="Ng V."/>
            <person name="Cullen D."/>
            <person name="Martin F."/>
            <person name="Rosso M.-N."/>
            <person name="Henrissat B."/>
            <person name="Hibbett D."/>
            <person name="Martinez A.T."/>
            <person name="Grigoriev I.V."/>
        </authorList>
    </citation>
    <scope>NUCLEOTIDE SEQUENCE</scope>
    <source>
        <strain evidence="3">CBS 506.95</strain>
    </source>
</reference>
<organism evidence="3 4">
    <name type="scientific">Crepidotus variabilis</name>
    <dbReference type="NCBI Taxonomy" id="179855"/>
    <lineage>
        <taxon>Eukaryota</taxon>
        <taxon>Fungi</taxon>
        <taxon>Dikarya</taxon>
        <taxon>Basidiomycota</taxon>
        <taxon>Agaricomycotina</taxon>
        <taxon>Agaricomycetes</taxon>
        <taxon>Agaricomycetidae</taxon>
        <taxon>Agaricales</taxon>
        <taxon>Agaricineae</taxon>
        <taxon>Crepidotaceae</taxon>
        <taxon>Crepidotus</taxon>
    </lineage>
</organism>
<dbReference type="Proteomes" id="UP000807306">
    <property type="component" value="Unassembled WGS sequence"/>
</dbReference>
<keyword evidence="1" id="KW-0677">Repeat</keyword>
<evidence type="ECO:0000259" key="2">
    <source>
        <dbReference type="Pfam" id="PF24883"/>
    </source>
</evidence>
<dbReference type="AlphaFoldDB" id="A0A9P6EI80"/>
<proteinExistence type="predicted"/>
<dbReference type="InterPro" id="IPR027417">
    <property type="entry name" value="P-loop_NTPase"/>
</dbReference>
<evidence type="ECO:0000313" key="4">
    <source>
        <dbReference type="Proteomes" id="UP000807306"/>
    </source>
</evidence>
<keyword evidence="4" id="KW-1185">Reference proteome</keyword>